<accession>A0A0Q3TX74</accession>
<keyword evidence="2" id="KW-1185">Reference proteome</keyword>
<dbReference type="EMBL" id="LJIX01000003">
    <property type="protein sequence ID" value="KQL27517.1"/>
    <property type="molecule type" value="Genomic_DNA"/>
</dbReference>
<reference evidence="1 2" key="1">
    <citation type="submission" date="2015-09" db="EMBL/GenBank/DDBJ databases">
        <title>Genome sequencing project for genomic taxonomy and phylogenomics of Bacillus-like bacteria.</title>
        <authorList>
            <person name="Liu B."/>
            <person name="Wang J."/>
            <person name="Zhu Y."/>
            <person name="Liu G."/>
            <person name="Chen Q."/>
            <person name="Chen Z."/>
            <person name="Lan J."/>
            <person name="Che J."/>
            <person name="Ge C."/>
            <person name="Shi H."/>
            <person name="Pan Z."/>
            <person name="Liu X."/>
        </authorList>
    </citation>
    <scope>NUCLEOTIDE SEQUENCE [LARGE SCALE GENOMIC DNA]</scope>
    <source>
        <strain evidence="1 2">FJAT-18043</strain>
    </source>
</reference>
<protein>
    <submittedName>
        <fullName evidence="1">Uncharacterized protein</fullName>
    </submittedName>
</protein>
<name>A0A0Q3TX74_9BACI</name>
<dbReference type="RefSeq" id="WP_056681782.1">
    <property type="nucleotide sequence ID" value="NZ_LJIX01000003.1"/>
</dbReference>
<dbReference type="Proteomes" id="UP000050996">
    <property type="component" value="Unassembled WGS sequence"/>
</dbReference>
<organism evidence="1 2">
    <name type="scientific">Cytobacillus solani</name>
    <dbReference type="NCBI Taxonomy" id="1637975"/>
    <lineage>
        <taxon>Bacteria</taxon>
        <taxon>Bacillati</taxon>
        <taxon>Bacillota</taxon>
        <taxon>Bacilli</taxon>
        <taxon>Bacillales</taxon>
        <taxon>Bacillaceae</taxon>
        <taxon>Cytobacillus</taxon>
    </lineage>
</organism>
<comment type="caution">
    <text evidence="1">The sequence shown here is derived from an EMBL/GenBank/DDBJ whole genome shotgun (WGS) entry which is preliminary data.</text>
</comment>
<dbReference type="PATRIC" id="fig|1637975.4.peg.5512"/>
<sequence>MRLHIETWVSEKQFSMEVNTLFEESAKCYKASAYRAALLFSFLAFQTIIKERVLKATKPDHINEHQWNAIHNNLRNDDNWDAEVIECIKKSDPNKKIFDISEDLRQQSLYWKNRRNDCAHSKRNIITDVHVESFWYFIKANLNQFVLPGSQSSLINKIKIHFDTNYTPEDKPFDYLIQECLQIIDQSNVANFIKFLFEMFEEENPFGFFSEDRELEFIESLIFADQIIASELTEKISQDEEFYLTFIDDRPSRIQYFLHYEEIIRKTWRVLMFKDSKVSLSLLASMLRYDVIPSDTRNEIYLRTVNKGFDLNVGAADWDTLTTNGFIEQLKQAVFVDYREQGRLLNNFEWANKKVRIALYYLKNFEIDEVIVRSIANTFFAHPYPFKARDAIRNFFRENTEIKEQFIKIAEEEQIILPDSLGFEEE</sequence>
<evidence type="ECO:0000313" key="2">
    <source>
        <dbReference type="Proteomes" id="UP000050996"/>
    </source>
</evidence>
<evidence type="ECO:0000313" key="1">
    <source>
        <dbReference type="EMBL" id="KQL27517.1"/>
    </source>
</evidence>
<dbReference type="AlphaFoldDB" id="A0A0Q3TX74"/>
<gene>
    <name evidence="1" type="ORF">AN957_00840</name>
</gene>
<proteinExistence type="predicted"/>